<gene>
    <name evidence="5" type="ORF">WMO63_15430</name>
</gene>
<dbReference type="Proteomes" id="UP001465426">
    <property type="component" value="Unassembled WGS sequence"/>
</dbReference>
<dbReference type="PANTHER" id="PTHR42685:SF22">
    <property type="entry name" value="CONDITIONED MEDIUM FACTOR RECEPTOR 1"/>
    <property type="match status" value="1"/>
</dbReference>
<sequence>MQKIAIIGGGPAGLTAAIEGAKSGLSVTLYEKLEIGENIRCAEGFFDTLNMLGKPRYGVRFKVEEIELKIKSKYVFPCDDKINIWMIDRREWQKGLAEEARSLGVNIIENITITKEFFIELVWEYDWIIDSSGAISITSQVYGFHKYYKDTSAVTVQYTLAGDFSEYYGRIKLVLEDPYTGYYWIFPKSKNEANVGLGVFKSTKLNLWAKLDRVLEKEGLSSYKITKKMGGLCPTVKLDRLVYDNVLLAGDAAGLVSPLHGGGIDTACISGKMAIQNILHNRVDCYERDLSNILDRKLEGERELFERLVSLNSGVIDYIIKIVHRSGRTLGDYGVLNGRIHKFLQLGIIQALLPTKKK</sequence>
<organism evidence="5 6">
    <name type="scientific">Niallia hominis</name>
    <dbReference type="NCBI Taxonomy" id="3133173"/>
    <lineage>
        <taxon>Bacteria</taxon>
        <taxon>Bacillati</taxon>
        <taxon>Bacillota</taxon>
        <taxon>Bacilli</taxon>
        <taxon>Bacillales</taxon>
        <taxon>Bacillaceae</taxon>
        <taxon>Niallia</taxon>
    </lineage>
</organism>
<keyword evidence="6" id="KW-1185">Reference proteome</keyword>
<dbReference type="Pfam" id="PF22578">
    <property type="entry name" value="GGR_cat"/>
    <property type="match status" value="1"/>
</dbReference>
<evidence type="ECO:0000313" key="6">
    <source>
        <dbReference type="Proteomes" id="UP001465426"/>
    </source>
</evidence>
<protein>
    <submittedName>
        <fullName evidence="5">NAD(P)/FAD-dependent oxidoreductase</fullName>
        <ecNumber evidence="5">1.-.-.-</ecNumber>
    </submittedName>
</protein>
<accession>A0ABV1F2X7</accession>
<feature type="domain" description="FAD-dependent oxidoreductase 2 FAD-binding" evidence="3">
    <location>
        <begin position="4"/>
        <end position="50"/>
    </location>
</feature>
<feature type="domain" description="Digeranylgeranylglycerophospholipid reductase catalytic" evidence="4">
    <location>
        <begin position="180"/>
        <end position="218"/>
    </location>
</feature>
<dbReference type="Pfam" id="PF00890">
    <property type="entry name" value="FAD_binding_2"/>
    <property type="match status" value="1"/>
</dbReference>
<proteinExistence type="predicted"/>
<dbReference type="InterPro" id="IPR054715">
    <property type="entry name" value="GGR_cat"/>
</dbReference>
<evidence type="ECO:0000259" key="3">
    <source>
        <dbReference type="Pfam" id="PF00890"/>
    </source>
</evidence>
<dbReference type="EC" id="1.-.-.-" evidence="5"/>
<dbReference type="InterPro" id="IPR036188">
    <property type="entry name" value="FAD/NAD-bd_sf"/>
</dbReference>
<dbReference type="SUPFAM" id="SSF51905">
    <property type="entry name" value="FAD/NAD(P)-binding domain"/>
    <property type="match status" value="1"/>
</dbReference>
<reference evidence="5 6" key="1">
    <citation type="submission" date="2024-03" db="EMBL/GenBank/DDBJ databases">
        <title>Human intestinal bacterial collection.</title>
        <authorList>
            <person name="Pauvert C."/>
            <person name="Hitch T.C.A."/>
            <person name="Clavel T."/>
        </authorList>
    </citation>
    <scope>NUCLEOTIDE SEQUENCE [LARGE SCALE GENOMIC DNA]</scope>
    <source>
        <strain evidence="5 6">CLA-SR-H024</strain>
    </source>
</reference>
<keyword evidence="1" id="KW-0285">Flavoprotein</keyword>
<dbReference type="PANTHER" id="PTHR42685">
    <property type="entry name" value="GERANYLGERANYL DIPHOSPHATE REDUCTASE"/>
    <property type="match status" value="1"/>
</dbReference>
<comment type="caution">
    <text evidence="5">The sequence shown here is derived from an EMBL/GenBank/DDBJ whole genome shotgun (WGS) entry which is preliminary data.</text>
</comment>
<dbReference type="GO" id="GO:0016491">
    <property type="term" value="F:oxidoreductase activity"/>
    <property type="evidence" value="ECO:0007669"/>
    <property type="project" value="UniProtKB-KW"/>
</dbReference>
<evidence type="ECO:0000313" key="5">
    <source>
        <dbReference type="EMBL" id="MEQ2467046.1"/>
    </source>
</evidence>
<dbReference type="InterPro" id="IPR003953">
    <property type="entry name" value="FAD-dep_OxRdtase_2_FAD-bd"/>
</dbReference>
<evidence type="ECO:0000256" key="2">
    <source>
        <dbReference type="ARBA" id="ARBA00023002"/>
    </source>
</evidence>
<keyword evidence="2 5" id="KW-0560">Oxidoreductase</keyword>
<dbReference type="Gene3D" id="3.50.50.60">
    <property type="entry name" value="FAD/NAD(P)-binding domain"/>
    <property type="match status" value="1"/>
</dbReference>
<evidence type="ECO:0000259" key="4">
    <source>
        <dbReference type="Pfam" id="PF22578"/>
    </source>
</evidence>
<dbReference type="RefSeq" id="WP_051641004.1">
    <property type="nucleotide sequence ID" value="NZ_JBBMFN010000041.1"/>
</dbReference>
<dbReference type="EMBL" id="JBBMFN010000041">
    <property type="protein sequence ID" value="MEQ2467046.1"/>
    <property type="molecule type" value="Genomic_DNA"/>
</dbReference>
<dbReference type="InterPro" id="IPR050407">
    <property type="entry name" value="Geranylgeranyl_reductase"/>
</dbReference>
<name>A0ABV1F2X7_9BACI</name>
<evidence type="ECO:0000256" key="1">
    <source>
        <dbReference type="ARBA" id="ARBA00022630"/>
    </source>
</evidence>
<dbReference type="PRINTS" id="PR00420">
    <property type="entry name" value="RNGMNOXGNASE"/>
</dbReference>